<keyword evidence="6 8" id="KW-0472">Membrane</keyword>
<evidence type="ECO:0000256" key="8">
    <source>
        <dbReference type="RuleBase" id="RU362056"/>
    </source>
</evidence>
<keyword evidence="11" id="KW-1185">Reference proteome</keyword>
<feature type="transmembrane region" description="Helical" evidence="8">
    <location>
        <begin position="394"/>
        <end position="414"/>
    </location>
</feature>
<dbReference type="EMBL" id="JAWDGP010006980">
    <property type="protein sequence ID" value="KAK3732075.1"/>
    <property type="molecule type" value="Genomic_DNA"/>
</dbReference>
<keyword evidence="8" id="KW-0813">Transport</keyword>
<evidence type="ECO:0000256" key="2">
    <source>
        <dbReference type="ARBA" id="ARBA00009657"/>
    </source>
</evidence>
<evidence type="ECO:0000313" key="11">
    <source>
        <dbReference type="Proteomes" id="UP001283361"/>
    </source>
</evidence>
<reference evidence="10" key="1">
    <citation type="journal article" date="2023" name="G3 (Bethesda)">
        <title>A reference genome for the long-term kleptoplast-retaining sea slug Elysia crispata morphotype clarki.</title>
        <authorList>
            <person name="Eastman K.E."/>
            <person name="Pendleton A.L."/>
            <person name="Shaikh M.A."/>
            <person name="Suttiyut T."/>
            <person name="Ogas R."/>
            <person name="Tomko P."/>
            <person name="Gavelis G."/>
            <person name="Widhalm J.R."/>
            <person name="Wisecaver J.H."/>
        </authorList>
    </citation>
    <scope>NUCLEOTIDE SEQUENCE</scope>
    <source>
        <strain evidence="10">ECLA1</strain>
    </source>
</reference>
<feature type="transmembrane region" description="Helical" evidence="8">
    <location>
        <begin position="93"/>
        <end position="109"/>
    </location>
</feature>
<comment type="similarity">
    <text evidence="2 8">Belongs to the organo anion transporter (TC 2.A.60) family.</text>
</comment>
<keyword evidence="4 8" id="KW-0812">Transmembrane</keyword>
<dbReference type="GO" id="GO:0043252">
    <property type="term" value="P:sodium-independent organic anion transport"/>
    <property type="evidence" value="ECO:0007669"/>
    <property type="project" value="TreeGrafter"/>
</dbReference>
<evidence type="ECO:0000256" key="1">
    <source>
        <dbReference type="ARBA" id="ARBA00004651"/>
    </source>
</evidence>
<dbReference type="Pfam" id="PF07648">
    <property type="entry name" value="Kazal_2"/>
    <property type="match status" value="1"/>
</dbReference>
<proteinExistence type="inferred from homology"/>
<dbReference type="PROSITE" id="PS51465">
    <property type="entry name" value="KAZAL_2"/>
    <property type="match status" value="1"/>
</dbReference>
<evidence type="ECO:0000256" key="7">
    <source>
        <dbReference type="ARBA" id="ARBA00023157"/>
    </source>
</evidence>
<feature type="transmembrane region" description="Helical" evidence="8">
    <location>
        <begin position="209"/>
        <end position="228"/>
    </location>
</feature>
<keyword evidence="8" id="KW-0406">Ion transport</keyword>
<gene>
    <name evidence="10" type="ORF">RRG08_026460</name>
</gene>
<evidence type="ECO:0000256" key="4">
    <source>
        <dbReference type="ARBA" id="ARBA00022692"/>
    </source>
</evidence>
<feature type="transmembrane region" description="Helical" evidence="8">
    <location>
        <begin position="121"/>
        <end position="143"/>
    </location>
</feature>
<evidence type="ECO:0000256" key="5">
    <source>
        <dbReference type="ARBA" id="ARBA00022989"/>
    </source>
</evidence>
<dbReference type="Pfam" id="PF03137">
    <property type="entry name" value="OATP"/>
    <property type="match status" value="1"/>
</dbReference>
<sequence>MAFHQKPKTQIHASKLHVTRAMGNADDLDLDLDTVCGVGQWKTRSLQPLATINCFTAVNGVTYLMTSCVAAFLGSQLTTFEKQFGFSSRQTGLIMAASNIGYMACVLFVSHMGNSAHIPRALSIGGCCFGVSGIIAAVPYFLFSEQLNNELRDRVPAQTGSMQEGAPGTVTDRAMQGELCRVSGQLADIQCESLEGATSWSTSGSPQEHIAFISLAIIVTGMVIQGFGKGPRLSFAVTYVDNNTEKINTGFYSGIMITCSVMGPVLAFLAGGIFSQIYVTLEATDLDPKHPRWVGAWWLGYLTLGLITVAMSLPLQLFPRRLPSHRNNKTAITSKLGEVALPLLDSASSRQNKHATTEQLSSIKFNKVVTRLQALITFIKEFIACQIRLWKNPIFVLMNLCSACIIFAVSANGYTAKYLEQVFDMPAHVANYTMAARSFVATGLGTFLGGYLTRRMSMSALTALRFNVLVLLAGCLTSCAGFFIYCSQPKIRMDTSTSCNAKCHCSENSFFPVCGQDGLTYYSPCQAGCTRVYNKEHIYWYSGCSCIEGGTAYAGTCAYGCSSIYGYILFSALTAFCQTITIMPKIIVFIRCVNDKDKTASMGLQSFTNSLLGYLSGGLAFGSLIDGVCSVWGVTCGVRGHCLQYDNDLFRFRLHSYVTVSMALAFITALAGYVYARRTDCLSEDVMEKQS</sequence>
<protein>
    <recommendedName>
        <fullName evidence="8">Solute carrier organic anion transporter family member</fullName>
    </recommendedName>
</protein>
<dbReference type="InterPro" id="IPR002350">
    <property type="entry name" value="Kazal_dom"/>
</dbReference>
<dbReference type="SUPFAM" id="SSF100895">
    <property type="entry name" value="Kazal-type serine protease inhibitors"/>
    <property type="match status" value="1"/>
</dbReference>
<dbReference type="GO" id="GO:0016323">
    <property type="term" value="C:basolateral plasma membrane"/>
    <property type="evidence" value="ECO:0007669"/>
    <property type="project" value="TreeGrafter"/>
</dbReference>
<feature type="transmembrane region" description="Helical" evidence="8">
    <location>
        <begin position="249"/>
        <end position="278"/>
    </location>
</feature>
<feature type="transmembrane region" description="Helical" evidence="8">
    <location>
        <begin position="298"/>
        <end position="318"/>
    </location>
</feature>
<name>A0AAE1CS14_9GAST</name>
<evidence type="ECO:0000313" key="10">
    <source>
        <dbReference type="EMBL" id="KAK3732075.1"/>
    </source>
</evidence>
<keyword evidence="3" id="KW-1003">Cell membrane</keyword>
<dbReference type="Gene3D" id="3.30.60.30">
    <property type="match status" value="1"/>
</dbReference>
<dbReference type="GO" id="GO:0006811">
    <property type="term" value="P:monoatomic ion transport"/>
    <property type="evidence" value="ECO:0007669"/>
    <property type="project" value="UniProtKB-KW"/>
</dbReference>
<comment type="subcellular location">
    <subcellularLocation>
        <location evidence="1 8">Cell membrane</location>
        <topology evidence="1 8">Multi-pass membrane protein</topology>
    </subcellularLocation>
</comment>
<dbReference type="GO" id="GO:0015347">
    <property type="term" value="F:sodium-independent organic anion transmembrane transporter activity"/>
    <property type="evidence" value="ECO:0007669"/>
    <property type="project" value="TreeGrafter"/>
</dbReference>
<dbReference type="InterPro" id="IPR036259">
    <property type="entry name" value="MFS_trans_sf"/>
</dbReference>
<feature type="domain" description="Kazal-like" evidence="9">
    <location>
        <begin position="493"/>
        <end position="545"/>
    </location>
</feature>
<keyword evidence="7" id="KW-1015">Disulfide bond</keyword>
<dbReference type="InterPro" id="IPR036058">
    <property type="entry name" value="Kazal_dom_sf"/>
</dbReference>
<dbReference type="NCBIfam" id="TIGR00805">
    <property type="entry name" value="oat"/>
    <property type="match status" value="1"/>
</dbReference>
<accession>A0AAE1CS14</accession>
<dbReference type="Proteomes" id="UP001283361">
    <property type="component" value="Unassembled WGS sequence"/>
</dbReference>
<dbReference type="PANTHER" id="PTHR11388">
    <property type="entry name" value="ORGANIC ANION TRANSPORTER"/>
    <property type="match status" value="1"/>
</dbReference>
<keyword evidence="5 8" id="KW-1133">Transmembrane helix</keyword>
<dbReference type="SUPFAM" id="SSF103473">
    <property type="entry name" value="MFS general substrate transporter"/>
    <property type="match status" value="1"/>
</dbReference>
<feature type="transmembrane region" description="Helical" evidence="8">
    <location>
        <begin position="564"/>
        <end position="590"/>
    </location>
</feature>
<dbReference type="InterPro" id="IPR004156">
    <property type="entry name" value="OATP"/>
</dbReference>
<evidence type="ECO:0000256" key="3">
    <source>
        <dbReference type="ARBA" id="ARBA00022475"/>
    </source>
</evidence>
<dbReference type="AlphaFoldDB" id="A0AAE1CS14"/>
<dbReference type="CDD" id="cd17336">
    <property type="entry name" value="MFS_SLCO_OATP"/>
    <property type="match status" value="1"/>
</dbReference>
<feature type="transmembrane region" description="Helical" evidence="8">
    <location>
        <begin position="434"/>
        <end position="452"/>
    </location>
</feature>
<feature type="transmembrane region" description="Helical" evidence="8">
    <location>
        <begin position="611"/>
        <end position="634"/>
    </location>
</feature>
<evidence type="ECO:0000256" key="6">
    <source>
        <dbReference type="ARBA" id="ARBA00023136"/>
    </source>
</evidence>
<dbReference type="Gene3D" id="1.20.1250.20">
    <property type="entry name" value="MFS general substrate transporter like domains"/>
    <property type="match status" value="1"/>
</dbReference>
<feature type="transmembrane region" description="Helical" evidence="8">
    <location>
        <begin position="654"/>
        <end position="676"/>
    </location>
</feature>
<dbReference type="PANTHER" id="PTHR11388:SF76">
    <property type="entry name" value="SOLUTE CARRIER ORGANIC ANION TRANSPORTER FAMILY MEMBER"/>
    <property type="match status" value="1"/>
</dbReference>
<feature type="transmembrane region" description="Helical" evidence="8">
    <location>
        <begin position="50"/>
        <end position="73"/>
    </location>
</feature>
<comment type="caution">
    <text evidence="10">The sequence shown here is derived from an EMBL/GenBank/DDBJ whole genome shotgun (WGS) entry which is preliminary data.</text>
</comment>
<organism evidence="10 11">
    <name type="scientific">Elysia crispata</name>
    <name type="common">lettuce slug</name>
    <dbReference type="NCBI Taxonomy" id="231223"/>
    <lineage>
        <taxon>Eukaryota</taxon>
        <taxon>Metazoa</taxon>
        <taxon>Spiralia</taxon>
        <taxon>Lophotrochozoa</taxon>
        <taxon>Mollusca</taxon>
        <taxon>Gastropoda</taxon>
        <taxon>Heterobranchia</taxon>
        <taxon>Euthyneura</taxon>
        <taxon>Panpulmonata</taxon>
        <taxon>Sacoglossa</taxon>
        <taxon>Placobranchoidea</taxon>
        <taxon>Plakobranchidae</taxon>
        <taxon>Elysia</taxon>
    </lineage>
</organism>
<evidence type="ECO:0000259" key="9">
    <source>
        <dbReference type="PROSITE" id="PS51465"/>
    </source>
</evidence>
<feature type="transmembrane region" description="Helical" evidence="8">
    <location>
        <begin position="464"/>
        <end position="485"/>
    </location>
</feature>